<organism evidence="5 6">
    <name type="scientific">Mariniblastus fucicola</name>
    <dbReference type="NCBI Taxonomy" id="980251"/>
    <lineage>
        <taxon>Bacteria</taxon>
        <taxon>Pseudomonadati</taxon>
        <taxon>Planctomycetota</taxon>
        <taxon>Planctomycetia</taxon>
        <taxon>Pirellulales</taxon>
        <taxon>Pirellulaceae</taxon>
        <taxon>Mariniblastus</taxon>
    </lineage>
</organism>
<dbReference type="KEGG" id="mff:MFFC18_16780"/>
<keyword evidence="2 5" id="KW-0808">Transferase</keyword>
<dbReference type="Pfam" id="PF10672">
    <property type="entry name" value="Methyltrans_SAM"/>
    <property type="match status" value="1"/>
</dbReference>
<dbReference type="InterPro" id="IPR019614">
    <property type="entry name" value="SAM-dep_methyl-trfase"/>
</dbReference>
<evidence type="ECO:0000256" key="1">
    <source>
        <dbReference type="ARBA" id="ARBA00022603"/>
    </source>
</evidence>
<dbReference type="PANTHER" id="PTHR43042:SF2">
    <property type="entry name" value="SAM-DEPENDENT METHYLTRANSFERASE"/>
    <property type="match status" value="1"/>
</dbReference>
<keyword evidence="3" id="KW-0949">S-adenosyl-L-methionine</keyword>
<dbReference type="GO" id="GO:0032259">
    <property type="term" value="P:methylation"/>
    <property type="evidence" value="ECO:0007669"/>
    <property type="project" value="UniProtKB-KW"/>
</dbReference>
<dbReference type="Gene3D" id="2.60.40.1180">
    <property type="entry name" value="Golgi alpha-mannosidase II"/>
    <property type="match status" value="1"/>
</dbReference>
<feature type="domain" description="S-adenosylmethionine-dependent methyltransferase" evidence="4">
    <location>
        <begin position="60"/>
        <end position="218"/>
    </location>
</feature>
<dbReference type="GO" id="GO:0008168">
    <property type="term" value="F:methyltransferase activity"/>
    <property type="evidence" value="ECO:0007669"/>
    <property type="project" value="UniProtKB-KW"/>
</dbReference>
<dbReference type="STRING" id="980251.GCA_001642875_03279"/>
<dbReference type="Gene3D" id="3.40.50.150">
    <property type="entry name" value="Vaccinia Virus protein VP39"/>
    <property type="match status" value="1"/>
</dbReference>
<name>A0A5B9P663_9BACT</name>
<accession>A0A5B9P663</accession>
<dbReference type="InterPro" id="IPR013780">
    <property type="entry name" value="Glyco_hydro_b"/>
</dbReference>
<dbReference type="EMBL" id="CP042912">
    <property type="protein sequence ID" value="QEG21818.1"/>
    <property type="molecule type" value="Genomic_DNA"/>
</dbReference>
<evidence type="ECO:0000256" key="3">
    <source>
        <dbReference type="ARBA" id="ARBA00022691"/>
    </source>
</evidence>
<evidence type="ECO:0000259" key="4">
    <source>
        <dbReference type="Pfam" id="PF10672"/>
    </source>
</evidence>
<dbReference type="PANTHER" id="PTHR43042">
    <property type="entry name" value="SAM-DEPENDENT METHYLTRANSFERASE"/>
    <property type="match status" value="1"/>
</dbReference>
<keyword evidence="1 5" id="KW-0489">Methyltransferase</keyword>
<evidence type="ECO:0000313" key="5">
    <source>
        <dbReference type="EMBL" id="QEG21818.1"/>
    </source>
</evidence>
<reference evidence="5 6" key="1">
    <citation type="submission" date="2019-08" db="EMBL/GenBank/DDBJ databases">
        <title>Deep-cultivation of Planctomycetes and their phenomic and genomic characterization uncovers novel biology.</title>
        <authorList>
            <person name="Wiegand S."/>
            <person name="Jogler M."/>
            <person name="Boedeker C."/>
            <person name="Pinto D."/>
            <person name="Vollmers J."/>
            <person name="Rivas-Marin E."/>
            <person name="Kohn T."/>
            <person name="Peeters S.H."/>
            <person name="Heuer A."/>
            <person name="Rast P."/>
            <person name="Oberbeckmann S."/>
            <person name="Bunk B."/>
            <person name="Jeske O."/>
            <person name="Meyerdierks A."/>
            <person name="Storesund J.E."/>
            <person name="Kallscheuer N."/>
            <person name="Luecker S."/>
            <person name="Lage O.M."/>
            <person name="Pohl T."/>
            <person name="Merkel B.J."/>
            <person name="Hornburger P."/>
            <person name="Mueller R.-W."/>
            <person name="Bruemmer F."/>
            <person name="Labrenz M."/>
            <person name="Spormann A.M."/>
            <person name="Op den Camp H."/>
            <person name="Overmann J."/>
            <person name="Amann R."/>
            <person name="Jetten M.S.M."/>
            <person name="Mascher T."/>
            <person name="Medema M.H."/>
            <person name="Devos D.P."/>
            <person name="Kaster A.-K."/>
            <person name="Ovreas L."/>
            <person name="Rohde M."/>
            <person name="Galperin M.Y."/>
            <person name="Jogler C."/>
        </authorList>
    </citation>
    <scope>NUCLEOTIDE SEQUENCE [LARGE SCALE GENOMIC DNA]</scope>
    <source>
        <strain evidence="5 6">FC18</strain>
    </source>
</reference>
<proteinExistence type="predicted"/>
<evidence type="ECO:0000313" key="6">
    <source>
        <dbReference type="Proteomes" id="UP000322214"/>
    </source>
</evidence>
<dbReference type="EC" id="2.1.1.264" evidence="5"/>
<dbReference type="AlphaFoldDB" id="A0A5B9P663"/>
<sequence>MDLALVFESEQYELIDFGDGTKVERFGDRIVARESPSVEMFEPKMPLGEVEVDASFDSRDGDCRWHGELDSEWATSHSQSQFSLRQTPTGQVGVFPEQAANWDWIAKHADVVSGKKAINLFAYTGGSTLALAAAGAHITHVDSASSVVTWARENAAKSGLADRPIRWIVEDAMKFVQREIKRGNSYDIFVADPPSFGRGKKNETWKIERDLEDLVELAKALCPDPKMVILSCHTPTWDASDLEFVLERQFASHSEKFEAFALSLNTNDGRTLPSGDCARFVVED</sequence>
<dbReference type="RefSeq" id="WP_075085494.1">
    <property type="nucleotide sequence ID" value="NZ_CP042912.1"/>
</dbReference>
<gene>
    <name evidence="5" type="primary">rlmK_1</name>
    <name evidence="5" type="ORF">MFFC18_16780</name>
</gene>
<dbReference type="Proteomes" id="UP000322214">
    <property type="component" value="Chromosome"/>
</dbReference>
<evidence type="ECO:0000256" key="2">
    <source>
        <dbReference type="ARBA" id="ARBA00022679"/>
    </source>
</evidence>
<dbReference type="SUPFAM" id="SSF53335">
    <property type="entry name" value="S-adenosyl-L-methionine-dependent methyltransferases"/>
    <property type="match status" value="1"/>
</dbReference>
<dbReference type="InterPro" id="IPR029063">
    <property type="entry name" value="SAM-dependent_MTases_sf"/>
</dbReference>
<keyword evidence="6" id="KW-1185">Reference proteome</keyword>
<protein>
    <submittedName>
        <fullName evidence="5">Ribosomal RNA large subunit methyltransferase K</fullName>
        <ecNumber evidence="5">2.1.1.264</ecNumber>
    </submittedName>
</protein>
<dbReference type="OrthoDB" id="9805492at2"/>